<keyword evidence="3" id="KW-1185">Reference proteome</keyword>
<feature type="transmembrane region" description="Helical" evidence="1">
    <location>
        <begin position="51"/>
        <end position="71"/>
    </location>
</feature>
<keyword evidence="1" id="KW-0812">Transmembrane</keyword>
<evidence type="ECO:0000313" key="3">
    <source>
        <dbReference type="Proteomes" id="UP000295124"/>
    </source>
</evidence>
<sequence>MSSSSSAGANVATAIGVMKWVLIGLAMVVALVSVINVVLSDDSTYRMYGGLAAAGGAVVWSLCVWVLFGWFEHTLSALVTIARNTTPVLMPSREVPAAPYEQHA</sequence>
<name>A0A4R4YND7_9ACTN</name>
<comment type="caution">
    <text evidence="2">The sequence shown here is derived from an EMBL/GenBank/DDBJ whole genome shotgun (WGS) entry which is preliminary data.</text>
</comment>
<dbReference type="AlphaFoldDB" id="A0A4R4YND7"/>
<feature type="transmembrane region" description="Helical" evidence="1">
    <location>
        <begin position="20"/>
        <end position="39"/>
    </location>
</feature>
<accession>A0A4R4YND7</accession>
<reference evidence="2 3" key="1">
    <citation type="submission" date="2019-03" db="EMBL/GenBank/DDBJ databases">
        <title>Draft genome sequences of novel Actinobacteria.</title>
        <authorList>
            <person name="Sahin N."/>
            <person name="Ay H."/>
            <person name="Saygin H."/>
        </authorList>
    </citation>
    <scope>NUCLEOTIDE SEQUENCE [LARGE SCALE GENOMIC DNA]</scope>
    <source>
        <strain evidence="2 3">JCM 13523</strain>
    </source>
</reference>
<evidence type="ECO:0000256" key="1">
    <source>
        <dbReference type="SAM" id="Phobius"/>
    </source>
</evidence>
<dbReference type="Proteomes" id="UP000295124">
    <property type="component" value="Unassembled WGS sequence"/>
</dbReference>
<gene>
    <name evidence="2" type="ORF">E1263_36195</name>
</gene>
<dbReference type="RefSeq" id="WP_132175817.1">
    <property type="nucleotide sequence ID" value="NZ_SMKX01000170.1"/>
</dbReference>
<dbReference type="OrthoDB" id="9840822at2"/>
<organism evidence="2 3">
    <name type="scientific">Kribbella antibiotica</name>
    <dbReference type="NCBI Taxonomy" id="190195"/>
    <lineage>
        <taxon>Bacteria</taxon>
        <taxon>Bacillati</taxon>
        <taxon>Actinomycetota</taxon>
        <taxon>Actinomycetes</taxon>
        <taxon>Propionibacteriales</taxon>
        <taxon>Kribbellaceae</taxon>
        <taxon>Kribbella</taxon>
    </lineage>
</organism>
<proteinExistence type="predicted"/>
<dbReference type="EMBL" id="SMKX01000170">
    <property type="protein sequence ID" value="TDD46556.1"/>
    <property type="molecule type" value="Genomic_DNA"/>
</dbReference>
<evidence type="ECO:0000313" key="2">
    <source>
        <dbReference type="EMBL" id="TDD46556.1"/>
    </source>
</evidence>
<keyword evidence="1" id="KW-1133">Transmembrane helix</keyword>
<keyword evidence="1" id="KW-0472">Membrane</keyword>
<protein>
    <submittedName>
        <fullName evidence="2">Uncharacterized protein</fullName>
    </submittedName>
</protein>